<comment type="caution">
    <text evidence="2">The sequence shown here is derived from an EMBL/GenBank/DDBJ whole genome shotgun (WGS) entry which is preliminary data.</text>
</comment>
<dbReference type="SUPFAM" id="SSF50249">
    <property type="entry name" value="Nucleic acid-binding proteins"/>
    <property type="match status" value="1"/>
</dbReference>
<gene>
    <name evidence="2" type="ORF">ACFQGH_16235</name>
</gene>
<dbReference type="Gene3D" id="2.40.50.140">
    <property type="entry name" value="Nucleic acid-binding proteins"/>
    <property type="match status" value="1"/>
</dbReference>
<protein>
    <submittedName>
        <fullName evidence="2">TRAM domain-containing protein</fullName>
    </submittedName>
</protein>
<dbReference type="Proteomes" id="UP001596312">
    <property type="component" value="Unassembled WGS sequence"/>
</dbReference>
<keyword evidence="3" id="KW-1185">Reference proteome</keyword>
<evidence type="ECO:0000259" key="1">
    <source>
        <dbReference type="PROSITE" id="PS50926"/>
    </source>
</evidence>
<dbReference type="InterPro" id="IPR012340">
    <property type="entry name" value="NA-bd_OB-fold"/>
</dbReference>
<reference evidence="2 3" key="1">
    <citation type="journal article" date="2019" name="Int. J. Syst. Evol. Microbiol.">
        <title>The Global Catalogue of Microorganisms (GCM) 10K type strain sequencing project: providing services to taxonomists for standard genome sequencing and annotation.</title>
        <authorList>
            <consortium name="The Broad Institute Genomics Platform"/>
            <consortium name="The Broad Institute Genome Sequencing Center for Infectious Disease"/>
            <person name="Wu L."/>
            <person name="Ma J."/>
        </authorList>
    </citation>
    <scope>NUCLEOTIDE SEQUENCE [LARGE SCALE GENOMIC DNA]</scope>
    <source>
        <strain evidence="2 3">CGMCC 1.3240</strain>
    </source>
</reference>
<evidence type="ECO:0000313" key="3">
    <source>
        <dbReference type="Proteomes" id="UP001596312"/>
    </source>
</evidence>
<dbReference type="PROSITE" id="PS50926">
    <property type="entry name" value="TRAM"/>
    <property type="match status" value="1"/>
</dbReference>
<sequence>METIGDQGDGIARVERGYVVIVPDTDPHEHVEIEITSVAKTVPSAKSSNATSTTNRGSLIVAVARRMLLKSRDHPQNPAYIIRCREKYLNSLDCLRRRFSGANRVIPISDEATIYHKASQNGNCEAIASTADGETSNCSCRTLVDLSISRPAPIQVY</sequence>
<accession>A0ABD5V588</accession>
<proteinExistence type="predicted"/>
<dbReference type="AlphaFoldDB" id="A0ABD5V588"/>
<dbReference type="RefSeq" id="WP_340605374.1">
    <property type="nucleotide sequence ID" value="NZ_JBBMXV010000005.1"/>
</dbReference>
<dbReference type="Pfam" id="PF01938">
    <property type="entry name" value="TRAM"/>
    <property type="match status" value="1"/>
</dbReference>
<feature type="domain" description="TRAM" evidence="1">
    <location>
        <begin position="1"/>
        <end position="49"/>
    </location>
</feature>
<organism evidence="2 3">
    <name type="scientific">Halalkalicoccus tibetensis</name>
    <dbReference type="NCBI Taxonomy" id="175632"/>
    <lineage>
        <taxon>Archaea</taxon>
        <taxon>Methanobacteriati</taxon>
        <taxon>Methanobacteriota</taxon>
        <taxon>Stenosarchaea group</taxon>
        <taxon>Halobacteria</taxon>
        <taxon>Halobacteriales</taxon>
        <taxon>Halococcaceae</taxon>
        <taxon>Halalkalicoccus</taxon>
    </lineage>
</organism>
<dbReference type="EMBL" id="JBHSXQ010000005">
    <property type="protein sequence ID" value="MFC6906743.1"/>
    <property type="molecule type" value="Genomic_DNA"/>
</dbReference>
<evidence type="ECO:0000313" key="2">
    <source>
        <dbReference type="EMBL" id="MFC6906743.1"/>
    </source>
</evidence>
<dbReference type="InterPro" id="IPR002792">
    <property type="entry name" value="TRAM_dom"/>
</dbReference>
<name>A0ABD5V588_9EURY</name>